<comment type="subcellular location">
    <subcellularLocation>
        <location evidence="1">Virion</location>
    </subcellularLocation>
</comment>
<feature type="domain" description="Phage capsid-like C-terminal" evidence="4">
    <location>
        <begin position="134"/>
        <end position="409"/>
    </location>
</feature>
<feature type="coiled-coil region" evidence="3">
    <location>
        <begin position="22"/>
        <end position="52"/>
    </location>
</feature>
<keyword evidence="2" id="KW-0946">Virion</keyword>
<dbReference type="EMBL" id="BK015541">
    <property type="protein sequence ID" value="DAE12020.1"/>
    <property type="molecule type" value="Genomic_DNA"/>
</dbReference>
<dbReference type="SUPFAM" id="SSF56563">
    <property type="entry name" value="Major capsid protein gp5"/>
    <property type="match status" value="1"/>
</dbReference>
<dbReference type="GO" id="GO:0044423">
    <property type="term" value="C:virion component"/>
    <property type="evidence" value="ECO:0007669"/>
    <property type="project" value="UniProtKB-KW"/>
</dbReference>
<evidence type="ECO:0000256" key="2">
    <source>
        <dbReference type="ARBA" id="ARBA00022844"/>
    </source>
</evidence>
<organism evidence="5">
    <name type="scientific">Myoviridae sp. ctv9K3</name>
    <dbReference type="NCBI Taxonomy" id="2825203"/>
    <lineage>
        <taxon>Viruses</taxon>
        <taxon>Duplodnaviria</taxon>
        <taxon>Heunggongvirae</taxon>
        <taxon>Uroviricota</taxon>
        <taxon>Caudoviricetes</taxon>
    </lineage>
</organism>
<dbReference type="Pfam" id="PF05065">
    <property type="entry name" value="Phage_capsid"/>
    <property type="match status" value="1"/>
</dbReference>
<sequence>MRLKEIELRLAAIKKDVEERGTQLTAEELEKYEKEVKDLQEERAAIIQQQEQRTSLLAAIAAGEVPDGNGNVTAPTVLRSIAPADGSGAQQRTAAVDKYDTMEYRKAFMNYVCRGVAIPTEYREASTTTTAESGAVIPTTIMNEIITKLESYGSIYAKVRKINVQGGVSIPIADLKPTAHWLTEGKSSDDQNASAKNSVTFNYYGLECKISQSILANVVTLKMFTDLFVPMATEAMVKAIEIAIFNGTGEGQPLGVLKDKRVTAVVTLTPEEYASWSGWHKVKGKMKKAYRNGSFVMNQSTFDTGIDGMEDKNGQPIGRTNYGINGEETYRFMGKNVETVEDDILPSWDDANEGDVIAVFMNFSDYVINTNMEMQVVKWTDHDNNKIKNKCLMVADGKVADAAGIILVKKGVKSV</sequence>
<protein>
    <submittedName>
        <fullName evidence="5">Major capsid protein</fullName>
    </submittedName>
</protein>
<dbReference type="InterPro" id="IPR024455">
    <property type="entry name" value="Phage_capsid"/>
</dbReference>
<proteinExistence type="predicted"/>
<dbReference type="InterPro" id="IPR054612">
    <property type="entry name" value="Phage_capsid-like_C"/>
</dbReference>
<dbReference type="NCBIfam" id="TIGR01554">
    <property type="entry name" value="major_cap_HK97"/>
    <property type="match status" value="1"/>
</dbReference>
<evidence type="ECO:0000256" key="1">
    <source>
        <dbReference type="ARBA" id="ARBA00004328"/>
    </source>
</evidence>
<reference evidence="5" key="1">
    <citation type="journal article" date="2021" name="Proc. Natl. Acad. Sci. U.S.A.">
        <title>A Catalog of Tens of Thousands of Viruses from Human Metagenomes Reveals Hidden Associations with Chronic Diseases.</title>
        <authorList>
            <person name="Tisza M.J."/>
            <person name="Buck C.B."/>
        </authorList>
    </citation>
    <scope>NUCLEOTIDE SEQUENCE</scope>
    <source>
        <strain evidence="5">Ctv9K3</strain>
    </source>
</reference>
<accession>A0A8S5Q0H4</accession>
<keyword evidence="3" id="KW-0175">Coiled coil</keyword>
<name>A0A8S5Q0H4_9CAUD</name>
<evidence type="ECO:0000256" key="3">
    <source>
        <dbReference type="SAM" id="Coils"/>
    </source>
</evidence>
<evidence type="ECO:0000313" key="5">
    <source>
        <dbReference type="EMBL" id="DAE12020.1"/>
    </source>
</evidence>
<evidence type="ECO:0000259" key="4">
    <source>
        <dbReference type="Pfam" id="PF05065"/>
    </source>
</evidence>